<dbReference type="EMBL" id="JAGGNH010000008">
    <property type="protein sequence ID" value="KAJ0964572.1"/>
    <property type="molecule type" value="Genomic_DNA"/>
</dbReference>
<organism evidence="1 2">
    <name type="scientific">Dioscorea zingiberensis</name>
    <dbReference type="NCBI Taxonomy" id="325984"/>
    <lineage>
        <taxon>Eukaryota</taxon>
        <taxon>Viridiplantae</taxon>
        <taxon>Streptophyta</taxon>
        <taxon>Embryophyta</taxon>
        <taxon>Tracheophyta</taxon>
        <taxon>Spermatophyta</taxon>
        <taxon>Magnoliopsida</taxon>
        <taxon>Liliopsida</taxon>
        <taxon>Dioscoreales</taxon>
        <taxon>Dioscoreaceae</taxon>
        <taxon>Dioscorea</taxon>
    </lineage>
</organism>
<accession>A0A9D5C1V8</accession>
<gene>
    <name evidence="1" type="ORF">J5N97_025710</name>
</gene>
<sequence>MGIGSEPNENYRIRLKIRPKRAHRVWKRRRAVSLDSVLFVHRSRRNWPPCAVYEADPTAESSRLPERRRYPCRLFLFLNFLGIFS</sequence>
<reference evidence="1" key="1">
    <citation type="submission" date="2021-03" db="EMBL/GenBank/DDBJ databases">
        <authorList>
            <person name="Li Z."/>
            <person name="Yang C."/>
        </authorList>
    </citation>
    <scope>NUCLEOTIDE SEQUENCE</scope>
    <source>
        <strain evidence="1">Dzin_1.0</strain>
        <tissue evidence="1">Leaf</tissue>
    </source>
</reference>
<name>A0A9D5C1V8_9LILI</name>
<dbReference type="Proteomes" id="UP001085076">
    <property type="component" value="Miscellaneous, Linkage group lg08"/>
</dbReference>
<comment type="caution">
    <text evidence="1">The sequence shown here is derived from an EMBL/GenBank/DDBJ whole genome shotgun (WGS) entry which is preliminary data.</text>
</comment>
<protein>
    <submittedName>
        <fullName evidence="1">Uncharacterized protein</fullName>
    </submittedName>
</protein>
<proteinExistence type="predicted"/>
<keyword evidence="2" id="KW-1185">Reference proteome</keyword>
<reference evidence="1" key="2">
    <citation type="journal article" date="2022" name="Hortic Res">
        <title>The genome of Dioscorea zingiberensis sheds light on the biosynthesis, origin and evolution of the medicinally important diosgenin saponins.</title>
        <authorList>
            <person name="Li Y."/>
            <person name="Tan C."/>
            <person name="Li Z."/>
            <person name="Guo J."/>
            <person name="Li S."/>
            <person name="Chen X."/>
            <person name="Wang C."/>
            <person name="Dai X."/>
            <person name="Yang H."/>
            <person name="Song W."/>
            <person name="Hou L."/>
            <person name="Xu J."/>
            <person name="Tong Z."/>
            <person name="Xu A."/>
            <person name="Yuan X."/>
            <person name="Wang W."/>
            <person name="Yang Q."/>
            <person name="Chen L."/>
            <person name="Sun Z."/>
            <person name="Wang K."/>
            <person name="Pan B."/>
            <person name="Chen J."/>
            <person name="Bao Y."/>
            <person name="Liu F."/>
            <person name="Qi X."/>
            <person name="Gang D.R."/>
            <person name="Wen J."/>
            <person name="Li J."/>
        </authorList>
    </citation>
    <scope>NUCLEOTIDE SEQUENCE</scope>
    <source>
        <strain evidence="1">Dzin_1.0</strain>
    </source>
</reference>
<evidence type="ECO:0000313" key="2">
    <source>
        <dbReference type="Proteomes" id="UP001085076"/>
    </source>
</evidence>
<evidence type="ECO:0000313" key="1">
    <source>
        <dbReference type="EMBL" id="KAJ0964572.1"/>
    </source>
</evidence>
<dbReference type="AlphaFoldDB" id="A0A9D5C1V8"/>